<reference evidence="1" key="1">
    <citation type="submission" date="2021-01" db="EMBL/GenBank/DDBJ databases">
        <authorList>
            <person name="Corre E."/>
            <person name="Pelletier E."/>
            <person name="Niang G."/>
            <person name="Scheremetjew M."/>
            <person name="Finn R."/>
            <person name="Kale V."/>
            <person name="Holt S."/>
            <person name="Cochrane G."/>
            <person name="Meng A."/>
            <person name="Brown T."/>
            <person name="Cohen L."/>
        </authorList>
    </citation>
    <scope>NUCLEOTIDE SEQUENCE</scope>
    <source>
        <strain evidence="1">SoJaBio B1-5/56/2</strain>
    </source>
</reference>
<accession>A0A7S4NZT9</accession>
<dbReference type="EMBL" id="HBKR01025524">
    <property type="protein sequence ID" value="CAE2317839.1"/>
    <property type="molecule type" value="Transcribed_RNA"/>
</dbReference>
<sequence length="92" mass="10369">MSGEENTIGARATEIANSRAKEWIDQAMPMVEKTVLALAGQGLYRATVRFEESLITDENNQQMMVKRLARENIHGEFKEIENGVELSLSWGK</sequence>
<protein>
    <submittedName>
        <fullName evidence="1">Uncharacterized protein</fullName>
    </submittedName>
</protein>
<organism evidence="1">
    <name type="scientific">Paramoeba aestuarina</name>
    <dbReference type="NCBI Taxonomy" id="180227"/>
    <lineage>
        <taxon>Eukaryota</taxon>
        <taxon>Amoebozoa</taxon>
        <taxon>Discosea</taxon>
        <taxon>Flabellinia</taxon>
        <taxon>Dactylopodida</taxon>
        <taxon>Paramoebidae</taxon>
        <taxon>Paramoeba</taxon>
    </lineage>
</organism>
<dbReference type="AlphaFoldDB" id="A0A7S4NZT9"/>
<gene>
    <name evidence="1" type="ORF">NAES01612_LOCUS16741</name>
</gene>
<proteinExistence type="predicted"/>
<evidence type="ECO:0000313" key="1">
    <source>
        <dbReference type="EMBL" id="CAE2317839.1"/>
    </source>
</evidence>
<name>A0A7S4NZT9_9EUKA</name>